<proteinExistence type="predicted"/>
<accession>A0ABZ2N4W3</accession>
<dbReference type="Gene3D" id="3.40.30.10">
    <property type="entry name" value="Glutaredoxin"/>
    <property type="match status" value="1"/>
</dbReference>
<dbReference type="InterPro" id="IPR050553">
    <property type="entry name" value="Thioredoxin_ResA/DsbE_sf"/>
</dbReference>
<dbReference type="Proteomes" id="UP001387364">
    <property type="component" value="Chromosome"/>
</dbReference>
<organism evidence="3 4">
    <name type="scientific">Bacillus kandeliae</name>
    <dbReference type="NCBI Taxonomy" id="3129297"/>
    <lineage>
        <taxon>Bacteria</taxon>
        <taxon>Bacillati</taxon>
        <taxon>Bacillota</taxon>
        <taxon>Bacilli</taxon>
        <taxon>Bacillales</taxon>
        <taxon>Bacillaceae</taxon>
        <taxon>Bacillus</taxon>
    </lineage>
</organism>
<name>A0ABZ2N4W3_9BACI</name>
<dbReference type="SUPFAM" id="SSF52833">
    <property type="entry name" value="Thioredoxin-like"/>
    <property type="match status" value="1"/>
</dbReference>
<dbReference type="Pfam" id="PF00578">
    <property type="entry name" value="AhpC-TSA"/>
    <property type="match status" value="1"/>
</dbReference>
<evidence type="ECO:0000313" key="4">
    <source>
        <dbReference type="Proteomes" id="UP001387364"/>
    </source>
</evidence>
<dbReference type="PANTHER" id="PTHR42852:SF13">
    <property type="entry name" value="PROTEIN DIPZ"/>
    <property type="match status" value="1"/>
</dbReference>
<evidence type="ECO:0000259" key="2">
    <source>
        <dbReference type="PROSITE" id="PS51352"/>
    </source>
</evidence>
<dbReference type="InterPro" id="IPR000866">
    <property type="entry name" value="AhpC/TSA"/>
</dbReference>
<keyword evidence="1" id="KW-1015">Disulfide bond</keyword>
<protein>
    <submittedName>
        <fullName evidence="3">TlpA disulfide reductase family protein</fullName>
    </submittedName>
</protein>
<dbReference type="CDD" id="cd02966">
    <property type="entry name" value="TlpA_like_family"/>
    <property type="match status" value="1"/>
</dbReference>
<evidence type="ECO:0000256" key="1">
    <source>
        <dbReference type="ARBA" id="ARBA00023157"/>
    </source>
</evidence>
<dbReference type="EMBL" id="CP147404">
    <property type="protein sequence ID" value="WXB92727.1"/>
    <property type="molecule type" value="Genomic_DNA"/>
</dbReference>
<evidence type="ECO:0000313" key="3">
    <source>
        <dbReference type="EMBL" id="WXB92727.1"/>
    </source>
</evidence>
<dbReference type="InterPro" id="IPR036249">
    <property type="entry name" value="Thioredoxin-like_sf"/>
</dbReference>
<dbReference type="InterPro" id="IPR017937">
    <property type="entry name" value="Thioredoxin_CS"/>
</dbReference>
<feature type="domain" description="Thioredoxin" evidence="2">
    <location>
        <begin position="47"/>
        <end position="188"/>
    </location>
</feature>
<dbReference type="RefSeq" id="WP_338751520.1">
    <property type="nucleotide sequence ID" value="NZ_CP147404.1"/>
</dbReference>
<dbReference type="InterPro" id="IPR013766">
    <property type="entry name" value="Thioredoxin_domain"/>
</dbReference>
<dbReference type="PROSITE" id="PS00194">
    <property type="entry name" value="THIOREDOXIN_1"/>
    <property type="match status" value="1"/>
</dbReference>
<keyword evidence="4" id="KW-1185">Reference proteome</keyword>
<sequence>MDKKWFGLLLLVLLVGIAVVNMVKDRQEVTEIENPGTKAPSTAQSGIDVGEKAPDFTVKTIQGEEVSLSDYEGKKVILNFWATWCPPCKAEMPHMQKYYEKEAEKNNVEILAVNLTKNDKGKETVADFVKQYGLTFPILLDEEGTLGEQYQAFTIPTTYVLNTDGTVHQKIVGPMDEAMMEQLVSELK</sequence>
<dbReference type="PANTHER" id="PTHR42852">
    <property type="entry name" value="THIOL:DISULFIDE INTERCHANGE PROTEIN DSBE"/>
    <property type="match status" value="1"/>
</dbReference>
<dbReference type="PROSITE" id="PS51352">
    <property type="entry name" value="THIOREDOXIN_2"/>
    <property type="match status" value="1"/>
</dbReference>
<reference evidence="3 4" key="1">
    <citation type="submission" date="2024-02" db="EMBL/GenBank/DDBJ databases">
        <title>Seven novel Bacillus-like species.</title>
        <authorList>
            <person name="Liu G."/>
        </authorList>
    </citation>
    <scope>NUCLEOTIDE SEQUENCE [LARGE SCALE GENOMIC DNA]</scope>
    <source>
        <strain evidence="3 4">FJAT-52991</strain>
    </source>
</reference>
<gene>
    <name evidence="3" type="ORF">WDJ61_16090</name>
</gene>